<dbReference type="AlphaFoldDB" id="A0A9P4PF01"/>
<dbReference type="Proteomes" id="UP000799764">
    <property type="component" value="Unassembled WGS sequence"/>
</dbReference>
<dbReference type="CDD" id="cd06257">
    <property type="entry name" value="DnaJ"/>
    <property type="match status" value="1"/>
</dbReference>
<dbReference type="InterPro" id="IPR036869">
    <property type="entry name" value="J_dom_sf"/>
</dbReference>
<evidence type="ECO:0008006" key="4">
    <source>
        <dbReference type="Google" id="ProtNLM"/>
    </source>
</evidence>
<dbReference type="EMBL" id="MU001505">
    <property type="protein sequence ID" value="KAF2441824.1"/>
    <property type="molecule type" value="Genomic_DNA"/>
</dbReference>
<feature type="compositionally biased region" description="Acidic residues" evidence="1">
    <location>
        <begin position="125"/>
        <end position="136"/>
    </location>
</feature>
<accession>A0A9P4PF01</accession>
<feature type="region of interest" description="Disordered" evidence="1">
    <location>
        <begin position="87"/>
        <end position="151"/>
    </location>
</feature>
<organism evidence="2 3">
    <name type="scientific">Karstenula rhodostoma CBS 690.94</name>
    <dbReference type="NCBI Taxonomy" id="1392251"/>
    <lineage>
        <taxon>Eukaryota</taxon>
        <taxon>Fungi</taxon>
        <taxon>Dikarya</taxon>
        <taxon>Ascomycota</taxon>
        <taxon>Pezizomycotina</taxon>
        <taxon>Dothideomycetes</taxon>
        <taxon>Pleosporomycetidae</taxon>
        <taxon>Pleosporales</taxon>
        <taxon>Massarineae</taxon>
        <taxon>Didymosphaeriaceae</taxon>
        <taxon>Karstenula</taxon>
    </lineage>
</organism>
<reference evidence="2" key="1">
    <citation type="journal article" date="2020" name="Stud. Mycol.">
        <title>101 Dothideomycetes genomes: a test case for predicting lifestyles and emergence of pathogens.</title>
        <authorList>
            <person name="Haridas S."/>
            <person name="Albert R."/>
            <person name="Binder M."/>
            <person name="Bloem J."/>
            <person name="Labutti K."/>
            <person name="Salamov A."/>
            <person name="Andreopoulos B."/>
            <person name="Baker S."/>
            <person name="Barry K."/>
            <person name="Bills G."/>
            <person name="Bluhm B."/>
            <person name="Cannon C."/>
            <person name="Castanera R."/>
            <person name="Culley D."/>
            <person name="Daum C."/>
            <person name="Ezra D."/>
            <person name="Gonzalez J."/>
            <person name="Henrissat B."/>
            <person name="Kuo A."/>
            <person name="Liang C."/>
            <person name="Lipzen A."/>
            <person name="Lutzoni F."/>
            <person name="Magnuson J."/>
            <person name="Mondo S."/>
            <person name="Nolan M."/>
            <person name="Ohm R."/>
            <person name="Pangilinan J."/>
            <person name="Park H.-J."/>
            <person name="Ramirez L."/>
            <person name="Alfaro M."/>
            <person name="Sun H."/>
            <person name="Tritt A."/>
            <person name="Yoshinaga Y."/>
            <person name="Zwiers L.-H."/>
            <person name="Turgeon B."/>
            <person name="Goodwin S."/>
            <person name="Spatafora J."/>
            <person name="Crous P."/>
            <person name="Grigoriev I."/>
        </authorList>
    </citation>
    <scope>NUCLEOTIDE SEQUENCE</scope>
    <source>
        <strain evidence="2">CBS 690.94</strain>
    </source>
</reference>
<dbReference type="InterPro" id="IPR001623">
    <property type="entry name" value="DnaJ_domain"/>
</dbReference>
<name>A0A9P4PF01_9PLEO</name>
<evidence type="ECO:0000313" key="2">
    <source>
        <dbReference type="EMBL" id="KAF2441824.1"/>
    </source>
</evidence>
<dbReference type="Gene3D" id="1.10.287.110">
    <property type="entry name" value="DnaJ domain"/>
    <property type="match status" value="1"/>
</dbReference>
<protein>
    <recommendedName>
        <fullName evidence="4">J domain-containing protein</fullName>
    </recommendedName>
</protein>
<evidence type="ECO:0000256" key="1">
    <source>
        <dbReference type="SAM" id="MobiDB-lite"/>
    </source>
</evidence>
<sequence length="355" mass="40460">MSDSGRTYFEILSVRPSATYEELKNAHQNILRDNATEDLPPFRRQLAMKAVKDANIAWAVLSDWDARLAYNEKIGVRLEDEQLLKDGYRPKKNYQPKGDQQSENDRRPDSQQPKENSRMPFNPSPEDDGDTADWADEGPSYPEAASRHMETDTGTVVDISISKWRLKLHLSSKFRFLNDVSELSDRRDDENVSFQIGLTYNTSSRETFEATITELVVQIESLPKEFCGGTGETWGIVRLQTVFKESIADMPTLTLTLTAEALPEADCHLPWEFGFDFDLNEGVRSHRRGTCLVFSREEFPDYFQDYVGAGSPECELKKDKGVNATVYKNLGNEKVLKMKYGKVTMWRLAAVGWRG</sequence>
<dbReference type="SUPFAM" id="SSF46565">
    <property type="entry name" value="Chaperone J-domain"/>
    <property type="match status" value="1"/>
</dbReference>
<proteinExistence type="predicted"/>
<dbReference type="OrthoDB" id="445556at2759"/>
<evidence type="ECO:0000313" key="3">
    <source>
        <dbReference type="Proteomes" id="UP000799764"/>
    </source>
</evidence>
<keyword evidence="3" id="KW-1185">Reference proteome</keyword>
<comment type="caution">
    <text evidence="2">The sequence shown here is derived from an EMBL/GenBank/DDBJ whole genome shotgun (WGS) entry which is preliminary data.</text>
</comment>
<gene>
    <name evidence="2" type="ORF">P171DRAFT_365758</name>
</gene>